<dbReference type="SUPFAM" id="SSF56112">
    <property type="entry name" value="Protein kinase-like (PK-like)"/>
    <property type="match status" value="1"/>
</dbReference>
<feature type="compositionally biased region" description="Low complexity" evidence="6">
    <location>
        <begin position="71"/>
        <end position="86"/>
    </location>
</feature>
<dbReference type="Proteomes" id="UP000251960">
    <property type="component" value="Chromosome 7"/>
</dbReference>
<reference evidence="8 9" key="1">
    <citation type="journal article" date="2018" name="Nat. Genet.">
        <title>Extensive intraspecific gene order and gene structural variations between Mo17 and other maize genomes.</title>
        <authorList>
            <person name="Sun S."/>
            <person name="Zhou Y."/>
            <person name="Chen J."/>
            <person name="Shi J."/>
            <person name="Zhao H."/>
            <person name="Zhao H."/>
            <person name="Song W."/>
            <person name="Zhang M."/>
            <person name="Cui Y."/>
            <person name="Dong X."/>
            <person name="Liu H."/>
            <person name="Ma X."/>
            <person name="Jiao Y."/>
            <person name="Wang B."/>
            <person name="Wei X."/>
            <person name="Stein J.C."/>
            <person name="Glaubitz J.C."/>
            <person name="Lu F."/>
            <person name="Yu G."/>
            <person name="Liang C."/>
            <person name="Fengler K."/>
            <person name="Li B."/>
            <person name="Rafalski A."/>
            <person name="Schnable P.S."/>
            <person name="Ware D.H."/>
            <person name="Buckler E.S."/>
            <person name="Lai J."/>
        </authorList>
    </citation>
    <scope>NUCLEOTIDE SEQUENCE [LARGE SCALE GENOMIC DNA]</scope>
    <source>
        <strain evidence="9">cv. Missouri 17</strain>
        <tissue evidence="8">Seedling</tissue>
    </source>
</reference>
<dbReference type="InterPro" id="IPR011009">
    <property type="entry name" value="Kinase-like_dom_sf"/>
</dbReference>
<evidence type="ECO:0000256" key="6">
    <source>
        <dbReference type="SAM" id="MobiDB-lite"/>
    </source>
</evidence>
<dbReference type="EMBL" id="NCVQ01000008">
    <property type="protein sequence ID" value="PWZ13586.1"/>
    <property type="molecule type" value="Genomic_DNA"/>
</dbReference>
<keyword evidence="4 8" id="KW-0418">Kinase</keyword>
<evidence type="ECO:0000256" key="1">
    <source>
        <dbReference type="ARBA" id="ARBA00022527"/>
    </source>
</evidence>
<gene>
    <name evidence="8" type="primary">CIPK31_0</name>
    <name evidence="8" type="ORF">Zm00014a_027971</name>
</gene>
<feature type="compositionally biased region" description="Basic and acidic residues" evidence="6">
    <location>
        <begin position="40"/>
        <end position="67"/>
    </location>
</feature>
<keyword evidence="2" id="KW-0808">Transferase</keyword>
<keyword evidence="1" id="KW-0723">Serine/threonine-protein kinase</keyword>
<dbReference type="PROSITE" id="PS50011">
    <property type="entry name" value="PROTEIN_KINASE_DOM"/>
    <property type="match status" value="1"/>
</dbReference>
<sequence length="209" mass="22808">MHPPTRDGSSPPCPSHHNRAAPSPAKIGLDEEGLGGGLGGERREGDEQRAGGGEEDRRGDEEQEKQKAKTSTMSSLPSSSERSSSSARNNLTEGAYKLQFSFSGDDSRGGAYSSGGWLLAEARGGRLRSPSRRASLQHHHHPIGAAYLTSRADIILNSMQIKREICIMKLVRHPNIVRLFEVMGSKARIFIVLEYVTGGELFEIIFRNP</sequence>
<dbReference type="GO" id="GO:0004674">
    <property type="term" value="F:protein serine/threonine kinase activity"/>
    <property type="evidence" value="ECO:0007669"/>
    <property type="project" value="UniProtKB-KW"/>
</dbReference>
<name>A0A3L6DY03_MAIZE</name>
<organism evidence="8 9">
    <name type="scientific">Zea mays</name>
    <name type="common">Maize</name>
    <dbReference type="NCBI Taxonomy" id="4577"/>
    <lineage>
        <taxon>Eukaryota</taxon>
        <taxon>Viridiplantae</taxon>
        <taxon>Streptophyta</taxon>
        <taxon>Embryophyta</taxon>
        <taxon>Tracheophyta</taxon>
        <taxon>Spermatophyta</taxon>
        <taxon>Magnoliopsida</taxon>
        <taxon>Liliopsida</taxon>
        <taxon>Poales</taxon>
        <taxon>Poaceae</taxon>
        <taxon>PACMAD clade</taxon>
        <taxon>Panicoideae</taxon>
        <taxon>Andropogonodae</taxon>
        <taxon>Andropogoneae</taxon>
        <taxon>Tripsacinae</taxon>
        <taxon>Zea</taxon>
    </lineage>
</organism>
<evidence type="ECO:0000256" key="4">
    <source>
        <dbReference type="ARBA" id="ARBA00022777"/>
    </source>
</evidence>
<keyword evidence="3" id="KW-0547">Nucleotide-binding</keyword>
<evidence type="ECO:0000256" key="5">
    <source>
        <dbReference type="ARBA" id="ARBA00022840"/>
    </source>
</evidence>
<protein>
    <submittedName>
        <fullName evidence="8">CBL-interacting protein kinase 31</fullName>
    </submittedName>
</protein>
<evidence type="ECO:0000256" key="2">
    <source>
        <dbReference type="ARBA" id="ARBA00022679"/>
    </source>
</evidence>
<dbReference type="Pfam" id="PF00069">
    <property type="entry name" value="Pkinase"/>
    <property type="match status" value="1"/>
</dbReference>
<evidence type="ECO:0000259" key="7">
    <source>
        <dbReference type="PROSITE" id="PS50011"/>
    </source>
</evidence>
<accession>A0A3L6DY03</accession>
<dbReference type="Gene3D" id="3.30.200.20">
    <property type="entry name" value="Phosphorylase Kinase, domain 1"/>
    <property type="match status" value="1"/>
</dbReference>
<comment type="caution">
    <text evidence="8">The sequence shown here is derived from an EMBL/GenBank/DDBJ whole genome shotgun (WGS) entry which is preliminary data.</text>
</comment>
<dbReference type="InterPro" id="IPR000719">
    <property type="entry name" value="Prot_kinase_dom"/>
</dbReference>
<dbReference type="GO" id="GO:0005524">
    <property type="term" value="F:ATP binding"/>
    <property type="evidence" value="ECO:0007669"/>
    <property type="project" value="UniProtKB-KW"/>
</dbReference>
<keyword evidence="5" id="KW-0067">ATP-binding</keyword>
<proteinExistence type="predicted"/>
<evidence type="ECO:0000256" key="3">
    <source>
        <dbReference type="ARBA" id="ARBA00022741"/>
    </source>
</evidence>
<evidence type="ECO:0000313" key="8">
    <source>
        <dbReference type="EMBL" id="PWZ13586.1"/>
    </source>
</evidence>
<evidence type="ECO:0000313" key="9">
    <source>
        <dbReference type="Proteomes" id="UP000251960"/>
    </source>
</evidence>
<dbReference type="PANTHER" id="PTHR43895:SF168">
    <property type="entry name" value="NON-SPECIFIC SERINE_THREONINE PROTEIN KINASE"/>
    <property type="match status" value="1"/>
</dbReference>
<dbReference type="AlphaFoldDB" id="A0A3L6DY03"/>
<dbReference type="PANTHER" id="PTHR43895">
    <property type="entry name" value="CALCIUM/CALMODULIN-DEPENDENT PROTEIN KINASE KINASE-RELATED"/>
    <property type="match status" value="1"/>
</dbReference>
<feature type="region of interest" description="Disordered" evidence="6">
    <location>
        <begin position="1"/>
        <end position="89"/>
    </location>
</feature>
<feature type="domain" description="Protein kinase" evidence="7">
    <location>
        <begin position="117"/>
        <end position="209"/>
    </location>
</feature>